<dbReference type="EMBL" id="JADOUF010000001">
    <property type="protein sequence ID" value="MBG6134733.1"/>
    <property type="molecule type" value="Genomic_DNA"/>
</dbReference>
<dbReference type="InterPro" id="IPR022742">
    <property type="entry name" value="Hydrolase_4"/>
</dbReference>
<reference evidence="2" key="1">
    <citation type="submission" date="2020-11" db="EMBL/GenBank/DDBJ databases">
        <title>Sequencing the genomes of 1000 actinobacteria strains.</title>
        <authorList>
            <person name="Klenk H.-P."/>
        </authorList>
    </citation>
    <scope>NUCLEOTIDE SEQUENCE</scope>
    <source>
        <strain evidence="2">DSM 45356</strain>
    </source>
</reference>
<sequence>MWRRLAIAVVVLVALGAVAVGVVAYRNTYDLREERVTIGALDAVLAMPTTAGRPVGLVVFVHGDGPVDATHDGFYRPMWESFARAGYASLSWNKPGVAGSAGDWLAQSMADRAAEVTAAIAWARARPDIDGRRIGLWGASQAGWVMPKVAADTPDLAFVIAMSPAVNWLQQGRYNLLAELSARNASPAEVRAAVDRSDRERRLLDAGASYADYRREPDADPDLTAARWTFIARNYRSDATADLTAAATVPTLLLLAGHDTNVDVADTEAGYRAALHTLQVRHYPDATHGMVPKALEDSPVRLALTGLLAPRSVFTTGVLADQAQFLKNLRPSSGTG</sequence>
<comment type="caution">
    <text evidence="2">The sequence shown here is derived from an EMBL/GenBank/DDBJ whole genome shotgun (WGS) entry which is preliminary data.</text>
</comment>
<accession>A0A8J7G6T4</accession>
<dbReference type="GO" id="GO:0052689">
    <property type="term" value="F:carboxylic ester hydrolase activity"/>
    <property type="evidence" value="ECO:0007669"/>
    <property type="project" value="TreeGrafter"/>
</dbReference>
<protein>
    <submittedName>
        <fullName evidence="2">Alpha-beta hydrolase superfamily lysophospholipase</fullName>
    </submittedName>
</protein>
<dbReference type="PANTHER" id="PTHR43265:SF1">
    <property type="entry name" value="ESTERASE ESTD"/>
    <property type="match status" value="1"/>
</dbReference>
<dbReference type="AlphaFoldDB" id="A0A8J7G6T4"/>
<feature type="domain" description="Serine aminopeptidase S33" evidence="1">
    <location>
        <begin position="53"/>
        <end position="290"/>
    </location>
</feature>
<dbReference type="Gene3D" id="3.40.50.1820">
    <property type="entry name" value="alpha/beta hydrolase"/>
    <property type="match status" value="1"/>
</dbReference>
<keyword evidence="3" id="KW-1185">Reference proteome</keyword>
<evidence type="ECO:0000313" key="3">
    <source>
        <dbReference type="Proteomes" id="UP000622552"/>
    </source>
</evidence>
<evidence type="ECO:0000313" key="2">
    <source>
        <dbReference type="EMBL" id="MBG6134733.1"/>
    </source>
</evidence>
<keyword evidence="2" id="KW-0378">Hydrolase</keyword>
<dbReference type="SUPFAM" id="SSF53474">
    <property type="entry name" value="alpha/beta-Hydrolases"/>
    <property type="match status" value="1"/>
</dbReference>
<dbReference type="Proteomes" id="UP000622552">
    <property type="component" value="Unassembled WGS sequence"/>
</dbReference>
<dbReference type="Pfam" id="PF12146">
    <property type="entry name" value="Hydrolase_4"/>
    <property type="match status" value="1"/>
</dbReference>
<gene>
    <name evidence="2" type="ORF">IW245_000927</name>
</gene>
<evidence type="ECO:0000259" key="1">
    <source>
        <dbReference type="Pfam" id="PF12146"/>
    </source>
</evidence>
<dbReference type="RefSeq" id="WP_197001927.1">
    <property type="nucleotide sequence ID" value="NZ_BONS01000023.1"/>
</dbReference>
<name>A0A8J7G6T4_9ACTN</name>
<dbReference type="InterPro" id="IPR029058">
    <property type="entry name" value="AB_hydrolase_fold"/>
</dbReference>
<organism evidence="2 3">
    <name type="scientific">Longispora fulva</name>
    <dbReference type="NCBI Taxonomy" id="619741"/>
    <lineage>
        <taxon>Bacteria</taxon>
        <taxon>Bacillati</taxon>
        <taxon>Actinomycetota</taxon>
        <taxon>Actinomycetes</taxon>
        <taxon>Micromonosporales</taxon>
        <taxon>Micromonosporaceae</taxon>
        <taxon>Longispora</taxon>
    </lineage>
</organism>
<dbReference type="PANTHER" id="PTHR43265">
    <property type="entry name" value="ESTERASE ESTD"/>
    <property type="match status" value="1"/>
</dbReference>
<proteinExistence type="predicted"/>
<dbReference type="InterPro" id="IPR053145">
    <property type="entry name" value="AB_hydrolase_Est10"/>
</dbReference>